<accession>A0AAD7ZXC4</accession>
<dbReference type="EMBL" id="JASPKZ010006052">
    <property type="protein sequence ID" value="KAJ9587912.1"/>
    <property type="molecule type" value="Genomic_DNA"/>
</dbReference>
<keyword evidence="2" id="KW-1185">Reference proteome</keyword>
<gene>
    <name evidence="1" type="ORF">L9F63_018655</name>
</gene>
<evidence type="ECO:0000313" key="1">
    <source>
        <dbReference type="EMBL" id="KAJ9587912.1"/>
    </source>
</evidence>
<proteinExistence type="predicted"/>
<reference evidence="1" key="1">
    <citation type="journal article" date="2023" name="IScience">
        <title>Live-bearing cockroach genome reveals convergent evolutionary mechanisms linked to viviparity in insects and beyond.</title>
        <authorList>
            <person name="Fouks B."/>
            <person name="Harrison M.C."/>
            <person name="Mikhailova A.A."/>
            <person name="Marchal E."/>
            <person name="English S."/>
            <person name="Carruthers M."/>
            <person name="Jennings E.C."/>
            <person name="Chiamaka E.L."/>
            <person name="Frigard R.A."/>
            <person name="Pippel M."/>
            <person name="Attardo G.M."/>
            <person name="Benoit J.B."/>
            <person name="Bornberg-Bauer E."/>
            <person name="Tobe S.S."/>
        </authorList>
    </citation>
    <scope>NUCLEOTIDE SEQUENCE</scope>
    <source>
        <strain evidence="1">Stay&amp;Tobe</strain>
    </source>
</reference>
<evidence type="ECO:0000313" key="2">
    <source>
        <dbReference type="Proteomes" id="UP001233999"/>
    </source>
</evidence>
<name>A0AAD7ZXC4_DIPPU</name>
<protein>
    <submittedName>
        <fullName evidence="1">Uncharacterized protein</fullName>
    </submittedName>
</protein>
<sequence length="74" mass="8570">IKNPKVSLMEKIICSRTLALLTLRSEELSRLKLVFYLMRTKIIIKGVRNSTVSPLLIVLKIVISYIREGLLYYC</sequence>
<dbReference type="Proteomes" id="UP001233999">
    <property type="component" value="Unassembled WGS sequence"/>
</dbReference>
<organism evidence="1 2">
    <name type="scientific">Diploptera punctata</name>
    <name type="common">Pacific beetle cockroach</name>
    <dbReference type="NCBI Taxonomy" id="6984"/>
    <lineage>
        <taxon>Eukaryota</taxon>
        <taxon>Metazoa</taxon>
        <taxon>Ecdysozoa</taxon>
        <taxon>Arthropoda</taxon>
        <taxon>Hexapoda</taxon>
        <taxon>Insecta</taxon>
        <taxon>Pterygota</taxon>
        <taxon>Neoptera</taxon>
        <taxon>Polyneoptera</taxon>
        <taxon>Dictyoptera</taxon>
        <taxon>Blattodea</taxon>
        <taxon>Blaberoidea</taxon>
        <taxon>Blaberidae</taxon>
        <taxon>Diplopterinae</taxon>
        <taxon>Diploptera</taxon>
    </lineage>
</organism>
<feature type="non-terminal residue" evidence="1">
    <location>
        <position position="1"/>
    </location>
</feature>
<dbReference type="AlphaFoldDB" id="A0AAD7ZXC4"/>
<comment type="caution">
    <text evidence="1">The sequence shown here is derived from an EMBL/GenBank/DDBJ whole genome shotgun (WGS) entry which is preliminary data.</text>
</comment>
<feature type="non-terminal residue" evidence="1">
    <location>
        <position position="74"/>
    </location>
</feature>
<reference evidence="1" key="2">
    <citation type="submission" date="2023-05" db="EMBL/GenBank/DDBJ databases">
        <authorList>
            <person name="Fouks B."/>
        </authorList>
    </citation>
    <scope>NUCLEOTIDE SEQUENCE</scope>
    <source>
        <strain evidence="1">Stay&amp;Tobe</strain>
        <tissue evidence="1">Testes</tissue>
    </source>
</reference>